<comment type="caution">
    <text evidence="2">The sequence shown here is derived from an EMBL/GenBank/DDBJ whole genome shotgun (WGS) entry which is preliminary data.</text>
</comment>
<dbReference type="PANTHER" id="PTHR24148">
    <property type="entry name" value="ANKYRIN REPEAT DOMAIN-CONTAINING PROTEIN 39 HOMOLOG-RELATED"/>
    <property type="match status" value="1"/>
</dbReference>
<gene>
    <name evidence="2" type="ORF">EDB81DRAFT_634603</name>
</gene>
<dbReference type="InterPro" id="IPR010730">
    <property type="entry name" value="HET"/>
</dbReference>
<feature type="domain" description="WW" evidence="1">
    <location>
        <begin position="625"/>
        <end position="659"/>
    </location>
</feature>
<dbReference type="PANTHER" id="PTHR24148:SF64">
    <property type="entry name" value="HETEROKARYON INCOMPATIBILITY DOMAIN-CONTAINING PROTEIN"/>
    <property type="match status" value="1"/>
</dbReference>
<organism evidence="2 3">
    <name type="scientific">Dactylonectria macrodidyma</name>
    <dbReference type="NCBI Taxonomy" id="307937"/>
    <lineage>
        <taxon>Eukaryota</taxon>
        <taxon>Fungi</taxon>
        <taxon>Dikarya</taxon>
        <taxon>Ascomycota</taxon>
        <taxon>Pezizomycotina</taxon>
        <taxon>Sordariomycetes</taxon>
        <taxon>Hypocreomycetidae</taxon>
        <taxon>Hypocreales</taxon>
        <taxon>Nectriaceae</taxon>
        <taxon>Dactylonectria</taxon>
    </lineage>
</organism>
<dbReference type="Proteomes" id="UP000738349">
    <property type="component" value="Unassembled WGS sequence"/>
</dbReference>
<evidence type="ECO:0000313" key="2">
    <source>
        <dbReference type="EMBL" id="KAH7177097.1"/>
    </source>
</evidence>
<dbReference type="OrthoDB" id="4850726at2759"/>
<accession>A0A9P9FVM9</accession>
<evidence type="ECO:0000313" key="3">
    <source>
        <dbReference type="Proteomes" id="UP000738349"/>
    </source>
</evidence>
<sequence length="717" mass="80655">MASLPYRELDVARDEIRLLCLKPGNWDEAISFELFHLPLTTPTSGSPATRLPISALQEGFPDGHVVKETLSGRYIFGPDRPGSAPCSWNHPDPDFDRALYDLAEDDPLLDHGSKLRYEALSYTWASDLKNIKAYAVGSTGEGATFAVEVEIGGNLACALRHLRFQDKERVLWVDALCINQDNNVEKSVQVKRMGRIYSFASRVVVWLGPEDGDNAHAISVAQDLGDEVEVTVDGSLLPAPGASQSDWWDPLLPLRFDERTWSAFLSLFQRNWFSRVWVVQETLLANRHTIVHCGRLTIQWVTLQKAMAVLAAKRNSPSDLKSTLQYQGFGILSPARRTLLRLLSFARHRQCKEPHDKLYGILSLLSRPMTVLISPDYTLPPYQAFMEASRAHLSITHRLEFLTFCWVQQRSQDGPSWVPNWAAPPMNRLFFFRVLATRQASGLSAADVSFPALNTMEVKGVRCCCVDSVYSIAAGSPKDVFRTIRSWEPIDLQTGTYIGGGPMLDAFLEVVFQGCFRERWPGADYWPSLLELRENYVAVLAKDDDSNETILRCLGNGVANDAVYFTTKEGYVGVSQLGIRSGDIVCTLLGCDLPMIFRPSKNGDEFYVIGFCFVHGLMDGESFLGPLPAPWTFKLLSRGTAPVYINRQTGMESSQDPRLPPLTPEWRILRRERKQDDSEFFQDFRNDQTGVTSKSDPRLTREALARCCSRLETFRLI</sequence>
<dbReference type="Pfam" id="PF06985">
    <property type="entry name" value="HET"/>
    <property type="match status" value="1"/>
</dbReference>
<dbReference type="InterPro" id="IPR052895">
    <property type="entry name" value="HetReg/Transcr_Mod"/>
</dbReference>
<dbReference type="PROSITE" id="PS50020">
    <property type="entry name" value="WW_DOMAIN_2"/>
    <property type="match status" value="1"/>
</dbReference>
<dbReference type="InterPro" id="IPR001202">
    <property type="entry name" value="WW_dom"/>
</dbReference>
<dbReference type="EMBL" id="JAGMUV010000001">
    <property type="protein sequence ID" value="KAH7177097.1"/>
    <property type="molecule type" value="Genomic_DNA"/>
</dbReference>
<evidence type="ECO:0000259" key="1">
    <source>
        <dbReference type="PROSITE" id="PS50020"/>
    </source>
</evidence>
<proteinExistence type="predicted"/>
<name>A0A9P9FVM9_9HYPO</name>
<reference evidence="2" key="1">
    <citation type="journal article" date="2021" name="Nat. Commun.">
        <title>Genetic determinants of endophytism in the Arabidopsis root mycobiome.</title>
        <authorList>
            <person name="Mesny F."/>
            <person name="Miyauchi S."/>
            <person name="Thiergart T."/>
            <person name="Pickel B."/>
            <person name="Atanasova L."/>
            <person name="Karlsson M."/>
            <person name="Huettel B."/>
            <person name="Barry K.W."/>
            <person name="Haridas S."/>
            <person name="Chen C."/>
            <person name="Bauer D."/>
            <person name="Andreopoulos W."/>
            <person name="Pangilinan J."/>
            <person name="LaButti K."/>
            <person name="Riley R."/>
            <person name="Lipzen A."/>
            <person name="Clum A."/>
            <person name="Drula E."/>
            <person name="Henrissat B."/>
            <person name="Kohler A."/>
            <person name="Grigoriev I.V."/>
            <person name="Martin F.M."/>
            <person name="Hacquard S."/>
        </authorList>
    </citation>
    <scope>NUCLEOTIDE SEQUENCE</scope>
    <source>
        <strain evidence="2">MPI-CAGE-AT-0147</strain>
    </source>
</reference>
<keyword evidence="3" id="KW-1185">Reference proteome</keyword>
<protein>
    <submittedName>
        <fullName evidence="2">Heterokaryon incompatibility protein-domain-containing protein</fullName>
    </submittedName>
</protein>
<dbReference type="AlphaFoldDB" id="A0A9P9FVM9"/>
<dbReference type="Pfam" id="PF26639">
    <property type="entry name" value="Het-6_barrel"/>
    <property type="match status" value="1"/>
</dbReference>